<feature type="region of interest" description="Disordered" evidence="1">
    <location>
        <begin position="53"/>
        <end position="85"/>
    </location>
</feature>
<dbReference type="AlphaFoldDB" id="A0A2H0ULB1"/>
<evidence type="ECO:0000313" key="4">
    <source>
        <dbReference type="Proteomes" id="UP000229526"/>
    </source>
</evidence>
<keyword evidence="2" id="KW-1133">Transmembrane helix</keyword>
<evidence type="ECO:0000313" key="3">
    <source>
        <dbReference type="EMBL" id="PIR87197.1"/>
    </source>
</evidence>
<organism evidence="3 4">
    <name type="scientific">Candidatus Harrisonbacteria bacterium CG10_big_fil_rev_8_21_14_0_10_49_15</name>
    <dbReference type="NCBI Taxonomy" id="1974587"/>
    <lineage>
        <taxon>Bacteria</taxon>
        <taxon>Candidatus Harrisoniibacteriota</taxon>
    </lineage>
</organism>
<comment type="caution">
    <text evidence="3">The sequence shown here is derived from an EMBL/GenBank/DDBJ whole genome shotgun (WGS) entry which is preliminary data.</text>
</comment>
<name>A0A2H0ULB1_9BACT</name>
<accession>A0A2H0ULB1</accession>
<keyword evidence="2" id="KW-0472">Membrane</keyword>
<keyword evidence="2" id="KW-0812">Transmembrane</keyword>
<evidence type="ECO:0000256" key="2">
    <source>
        <dbReference type="SAM" id="Phobius"/>
    </source>
</evidence>
<evidence type="ECO:0000256" key="1">
    <source>
        <dbReference type="SAM" id="MobiDB-lite"/>
    </source>
</evidence>
<feature type="compositionally biased region" description="Pro residues" evidence="1">
    <location>
        <begin position="60"/>
        <end position="77"/>
    </location>
</feature>
<dbReference type="Proteomes" id="UP000229526">
    <property type="component" value="Unassembled WGS sequence"/>
</dbReference>
<gene>
    <name evidence="3" type="ORF">COU11_01835</name>
</gene>
<dbReference type="EMBL" id="PFBD01000017">
    <property type="protein sequence ID" value="PIR87197.1"/>
    <property type="molecule type" value="Genomic_DNA"/>
</dbReference>
<feature type="transmembrane region" description="Helical" evidence="2">
    <location>
        <begin position="24"/>
        <end position="45"/>
    </location>
</feature>
<protein>
    <submittedName>
        <fullName evidence="3">Uncharacterized protein</fullName>
    </submittedName>
</protein>
<reference evidence="4" key="1">
    <citation type="submission" date="2017-09" db="EMBL/GenBank/DDBJ databases">
        <title>Depth-based differentiation of microbial function through sediment-hosted aquifers and enrichment of novel symbionts in the deep terrestrial subsurface.</title>
        <authorList>
            <person name="Probst A.J."/>
            <person name="Ladd B."/>
            <person name="Jarett J.K."/>
            <person name="Geller-Mcgrath D.E."/>
            <person name="Sieber C.M.K."/>
            <person name="Emerson J.B."/>
            <person name="Anantharaman K."/>
            <person name="Thomas B.C."/>
            <person name="Malmstrom R."/>
            <person name="Stieglmeier M."/>
            <person name="Klingl A."/>
            <person name="Woyke T."/>
            <person name="Ryan C.M."/>
            <person name="Banfield J.F."/>
        </authorList>
    </citation>
    <scope>NUCLEOTIDE SEQUENCE [LARGE SCALE GENOMIC DNA]</scope>
</reference>
<sequence>MIVVAAFKYLTSGGGDSVKDAHKMLIYAVVAIIIAFLAKGFVTVVEGLVGVSSTGSSVPTSPPPTTPPPATPPPAPPISGGGSGSSRPGIGYFEISDPRVSLADTELLISLCPAVNDRSRPAVKINGSLAQLGGSGDVIEGLSWDTHIVDLGDDESIEVSVQRCPGDEYKPVVWANDEYYY</sequence>
<proteinExistence type="predicted"/>